<dbReference type="InterPro" id="IPR029442">
    <property type="entry name" value="GyrI-like"/>
</dbReference>
<dbReference type="InterPro" id="IPR050908">
    <property type="entry name" value="SmbC-like"/>
</dbReference>
<feature type="domain" description="AraC effector-binding" evidence="1">
    <location>
        <begin position="1"/>
        <end position="152"/>
    </location>
</feature>
<dbReference type="PANTHER" id="PTHR40055">
    <property type="entry name" value="TRANSCRIPTIONAL REGULATOR YGIV-RELATED"/>
    <property type="match status" value="1"/>
</dbReference>
<dbReference type="EMBL" id="AB930127">
    <property type="protein sequence ID" value="BAT22924.1"/>
    <property type="molecule type" value="Genomic_DNA"/>
</dbReference>
<dbReference type="InterPro" id="IPR011256">
    <property type="entry name" value="Reg_factor_effector_dom_sf"/>
</dbReference>
<dbReference type="SMART" id="SM00871">
    <property type="entry name" value="AraC_E_bind"/>
    <property type="match status" value="1"/>
</dbReference>
<dbReference type="Pfam" id="PF06445">
    <property type="entry name" value="GyrI-like"/>
    <property type="match status" value="1"/>
</dbReference>
<accession>A0A0P0YQ19</accession>
<organism evidence="2">
    <name type="scientific">Staphylococcus capitis subsp. urealyticus</name>
    <dbReference type="NCBI Taxonomy" id="74703"/>
    <lineage>
        <taxon>Bacteria</taxon>
        <taxon>Bacillati</taxon>
        <taxon>Bacillota</taxon>
        <taxon>Bacilli</taxon>
        <taxon>Bacillales</taxon>
        <taxon>Staphylococcaceae</taxon>
        <taxon>Staphylococcus</taxon>
    </lineage>
</organism>
<dbReference type="SUPFAM" id="SSF55136">
    <property type="entry name" value="Probable bacterial effector-binding domain"/>
    <property type="match status" value="1"/>
</dbReference>
<dbReference type="Gene3D" id="3.20.80.10">
    <property type="entry name" value="Regulatory factor, effector binding domain"/>
    <property type="match status" value="1"/>
</dbReference>
<evidence type="ECO:0000259" key="1">
    <source>
        <dbReference type="SMART" id="SM00871"/>
    </source>
</evidence>
<sequence>MNYKIEILDDCNVIYVRNKGKYGSNKNYEMMKNFKEWIKENCYWRYVETNGILGVALDDPKIVEEESCRYDLVLKIDEDVKINDFINSRSFTGGKYVVFALPHTTKDVKDFYSNLPNIIDNNNLRVKNEPILERYKEEEGKDKYCEVLIPIL</sequence>
<gene>
    <name evidence="2" type="primary">aj2</name>
</gene>
<dbReference type="PANTHER" id="PTHR40055:SF1">
    <property type="entry name" value="TRANSCRIPTIONAL REGULATOR YGIV-RELATED"/>
    <property type="match status" value="1"/>
</dbReference>
<name>A0A0P0YQ19_STACP</name>
<dbReference type="AlphaFoldDB" id="A0A0P0YQ19"/>
<dbReference type="InterPro" id="IPR010499">
    <property type="entry name" value="AraC_E-bd"/>
</dbReference>
<evidence type="ECO:0000313" key="2">
    <source>
        <dbReference type="EMBL" id="BAT22924.1"/>
    </source>
</evidence>
<reference evidence="2" key="1">
    <citation type="submission" date="2014-04" db="EMBL/GenBank/DDBJ databases">
        <authorList>
            <person name="Xu Y.W."/>
            <person name="Yang Q."/>
        </authorList>
    </citation>
    <scope>NUCLEOTIDE SEQUENCE</scope>
    <source>
        <strain evidence="2">TFGsc1</strain>
    </source>
</reference>
<reference evidence="2" key="2">
    <citation type="journal article" date="2015" name="PLoS ONE">
        <title>Skin Commensal Staphylococci May Act as Reservoir for Fusidic Acid Resistance Genes.</title>
        <authorList>
            <person name="Hung W.-C."/>
            <person name="Chen H.-J."/>
            <person name="Lin Y.-T."/>
            <person name="Tsai J.-C."/>
            <person name="Chen C.-W."/>
            <person name="Lu H.-H."/>
            <person name="Tseng S.-P."/>
            <person name="Jheng Y.-Y."/>
            <person name="Leong K.H."/>
            <person name="Teng L.-J."/>
        </authorList>
    </citation>
    <scope>NUCLEOTIDE SEQUENCE</scope>
    <source>
        <strain evidence="2">TFGsc1</strain>
    </source>
</reference>
<protein>
    <recommendedName>
        <fullName evidence="1">AraC effector-binding domain-containing protein</fullName>
    </recommendedName>
</protein>
<proteinExistence type="predicted"/>